<reference evidence="7" key="1">
    <citation type="submission" date="2025-05" db="UniProtKB">
        <authorList>
            <consortium name="RefSeq"/>
        </authorList>
    </citation>
    <scope>NUCLEOTIDE SEQUENCE [LARGE SCALE GENOMIC DNA]</scope>
</reference>
<accession>A0ABM4BEU0</accession>
<dbReference type="InterPro" id="IPR011335">
    <property type="entry name" value="Restrct_endonuc-II-like"/>
</dbReference>
<evidence type="ECO:0000256" key="4">
    <source>
        <dbReference type="PROSITE-ProRule" id="PRU00325"/>
    </source>
</evidence>
<reference evidence="8" key="2">
    <citation type="submission" date="2025-08" db="UniProtKB">
        <authorList>
            <consortium name="RefSeq"/>
        </authorList>
    </citation>
    <scope>IDENTIFICATION</scope>
</reference>
<dbReference type="Pfam" id="PF09588">
    <property type="entry name" value="YqaJ"/>
    <property type="match status" value="1"/>
</dbReference>
<gene>
    <name evidence="8" type="primary">LOC136077040</name>
</gene>
<dbReference type="CDD" id="cd22343">
    <property type="entry name" value="PDDEXK_lambda_exonuclease-like"/>
    <property type="match status" value="1"/>
</dbReference>
<dbReference type="InterPro" id="IPR019080">
    <property type="entry name" value="YqaJ_viral_recombinase"/>
</dbReference>
<keyword evidence="2 4" id="KW-0863">Zinc-finger</keyword>
<keyword evidence="7" id="KW-1185">Reference proteome</keyword>
<proteinExistence type="predicted"/>
<keyword evidence="3" id="KW-0862">Zinc</keyword>
<dbReference type="PANTHER" id="PTHR47526">
    <property type="entry name" value="ATP-DEPENDENT DNA HELICASE"/>
    <property type="match status" value="1"/>
</dbReference>
<dbReference type="Gene3D" id="3.30.40.10">
    <property type="entry name" value="Zinc/RING finger domain, C3HC4 (zinc finger)"/>
    <property type="match status" value="1"/>
</dbReference>
<evidence type="ECO:0000259" key="6">
    <source>
        <dbReference type="PROSITE" id="PS50966"/>
    </source>
</evidence>
<evidence type="ECO:0000256" key="1">
    <source>
        <dbReference type="ARBA" id="ARBA00022723"/>
    </source>
</evidence>
<dbReference type="PROSITE" id="PS50016">
    <property type="entry name" value="ZF_PHD_2"/>
    <property type="match status" value="1"/>
</dbReference>
<dbReference type="InterPro" id="IPR001965">
    <property type="entry name" value="Znf_PHD"/>
</dbReference>
<evidence type="ECO:0000256" key="2">
    <source>
        <dbReference type="ARBA" id="ARBA00022771"/>
    </source>
</evidence>
<name>A0ABM4BEU0_HYDVU</name>
<evidence type="ECO:0000313" key="7">
    <source>
        <dbReference type="Proteomes" id="UP001652625"/>
    </source>
</evidence>
<dbReference type="InterPro" id="IPR011604">
    <property type="entry name" value="PDDEXK-like_dom_sf"/>
</dbReference>
<dbReference type="Gene3D" id="3.90.320.10">
    <property type="match status" value="1"/>
</dbReference>
<dbReference type="PANTHER" id="PTHR47526:SF3">
    <property type="entry name" value="PHD-TYPE DOMAIN-CONTAINING PROTEIN"/>
    <property type="match status" value="1"/>
</dbReference>
<evidence type="ECO:0000313" key="8">
    <source>
        <dbReference type="RefSeq" id="XP_065647487.1"/>
    </source>
</evidence>
<keyword evidence="1" id="KW-0479">Metal-binding</keyword>
<dbReference type="Pfam" id="PF00628">
    <property type="entry name" value="PHD"/>
    <property type="match status" value="1"/>
</dbReference>
<feature type="domain" description="SWIM-type" evidence="6">
    <location>
        <begin position="120"/>
        <end position="156"/>
    </location>
</feature>
<dbReference type="InterPro" id="IPR013083">
    <property type="entry name" value="Znf_RING/FYVE/PHD"/>
</dbReference>
<dbReference type="InterPro" id="IPR019787">
    <property type="entry name" value="Znf_PHD-finger"/>
</dbReference>
<dbReference type="SMART" id="SM00249">
    <property type="entry name" value="PHD"/>
    <property type="match status" value="1"/>
</dbReference>
<evidence type="ECO:0000256" key="3">
    <source>
        <dbReference type="ARBA" id="ARBA00022833"/>
    </source>
</evidence>
<dbReference type="GeneID" id="136077040"/>
<evidence type="ECO:0000259" key="5">
    <source>
        <dbReference type="PROSITE" id="PS50016"/>
    </source>
</evidence>
<dbReference type="InterPro" id="IPR011011">
    <property type="entry name" value="Znf_FYVE_PHD"/>
</dbReference>
<dbReference type="InterPro" id="IPR007527">
    <property type="entry name" value="Znf_SWIM"/>
</dbReference>
<dbReference type="SUPFAM" id="SSF57903">
    <property type="entry name" value="FYVE/PHD zinc finger"/>
    <property type="match status" value="1"/>
</dbReference>
<organism evidence="7 8">
    <name type="scientific">Hydra vulgaris</name>
    <name type="common">Hydra</name>
    <name type="synonym">Hydra attenuata</name>
    <dbReference type="NCBI Taxonomy" id="6087"/>
    <lineage>
        <taxon>Eukaryota</taxon>
        <taxon>Metazoa</taxon>
        <taxon>Cnidaria</taxon>
        <taxon>Hydrozoa</taxon>
        <taxon>Hydroidolina</taxon>
        <taxon>Anthoathecata</taxon>
        <taxon>Aplanulata</taxon>
        <taxon>Hydridae</taxon>
        <taxon>Hydra</taxon>
    </lineage>
</organism>
<dbReference type="Proteomes" id="UP001652625">
    <property type="component" value="Chromosome 02"/>
</dbReference>
<feature type="domain" description="PHD-type" evidence="5">
    <location>
        <begin position="536"/>
        <end position="586"/>
    </location>
</feature>
<dbReference type="RefSeq" id="XP_065647487.1">
    <property type="nucleotide sequence ID" value="XM_065791415.1"/>
</dbReference>
<dbReference type="PROSITE" id="PS50966">
    <property type="entry name" value="ZF_SWIM"/>
    <property type="match status" value="1"/>
</dbReference>
<sequence length="595" mass="68290">MESIYEYFENLDTTSKERYNEKLTLLGLSQCPYKFPADNWIDNPNEWPQLTYHHLYHYLIKTPCVYSPEAMENFKSLDACKFFISGWVQTTVHFKLKSGVYIMRADVRPSYRTTDECHKPWVALKSDGTVLAGHCNCMAGLGETCSHVGAVLYKIEAAVCIGLTSSTPTELTCVWNQTFVRNIAGCPVAKINIYSDAAKQKFNKVLLPTVNSNIPTHNSKMNFLKEIESVQPKSVGLSLFSNFNRKFICKVVKLQTLPPSLRNLYGADTNLLLEEYHEVLTTQLTLSHADVVYIEEATRTQYYSSTWFDQQAGRITGSVIGQVYHASFDNSNANLVKKICQIAKSEVKTPALMWGRKYEKEAIEFFRNICSGYPCQEKVLNDTIPIHEDFQVESIGFCVFKNKPWYGASPDGVVFCSCCGYSLLEDKSLREEIEGGKFYIGRDENGYFLRKSNNYYFQVQHEMMSTETFFCHFVVWTPSESVIINVEKDDIFLNIIYEKCDSFWKKYVLPELITRKLECSTPSAPESHIPNEVEKVIYCIENCEFPGELNCMVGCDKCDNWYHPICIGLKRLPKGKTWYCKQCINLNKQKETISF</sequence>
<protein>
    <submittedName>
        <fullName evidence="8">Uncharacterized protein LOC136077040</fullName>
    </submittedName>
</protein>
<dbReference type="SUPFAM" id="SSF52980">
    <property type="entry name" value="Restriction endonuclease-like"/>
    <property type="match status" value="1"/>
</dbReference>